<evidence type="ECO:0000313" key="4">
    <source>
        <dbReference type="Proteomes" id="UP000613580"/>
    </source>
</evidence>
<evidence type="ECO:0000256" key="2">
    <source>
        <dbReference type="SAM" id="MobiDB-lite"/>
    </source>
</evidence>
<gene>
    <name evidence="3" type="ORF">HMN09_01243300</name>
</gene>
<sequence>MEWRKAGLHFDYDLITPEAVARDTAGLRTQIRDLQEKVRTNQAMEKQVVVHRELLNAELAMAKAENERLNEALVKQRAEAQRQMGLVEKLKEQLEKRTAELRDEQARFVSAVGSVNRMRSERNALRAEVARLKAPPSTTPTRVKLEEDMDMQIIQDSVVPPAPTVSPVSTNRVTSPAQSTVVAEAPLVEDSPVVEQSPTQQATRPSIPLPPNLKRKRSPEPAPQPPQTRAREGMGADSRCCAGIGRTRAWNSGDSRSADLASSDHHPPMTRSQQERAESWLHGIAGTPGTGMHTVQQTGFRELRNPSEVEYIRAYINKDLEPLQWKKVSTSLAYKSKKPKQSAK</sequence>
<name>A0A8H6S324_MYCCL</name>
<keyword evidence="4" id="KW-1185">Reference proteome</keyword>
<dbReference type="GO" id="GO:0016740">
    <property type="term" value="F:transferase activity"/>
    <property type="evidence" value="ECO:0007669"/>
    <property type="project" value="UniProtKB-KW"/>
</dbReference>
<evidence type="ECO:0000256" key="1">
    <source>
        <dbReference type="SAM" id="Coils"/>
    </source>
</evidence>
<keyword evidence="3" id="KW-0808">Transferase</keyword>
<feature type="compositionally biased region" description="Basic and acidic residues" evidence="2">
    <location>
        <begin position="262"/>
        <end position="276"/>
    </location>
</feature>
<feature type="region of interest" description="Disordered" evidence="2">
    <location>
        <begin position="184"/>
        <end position="276"/>
    </location>
</feature>
<accession>A0A8H6S324</accession>
<dbReference type="EMBL" id="JACAZE010000023">
    <property type="protein sequence ID" value="KAF7291831.1"/>
    <property type="molecule type" value="Genomic_DNA"/>
</dbReference>
<feature type="coiled-coil region" evidence="1">
    <location>
        <begin position="52"/>
        <end position="107"/>
    </location>
</feature>
<comment type="caution">
    <text evidence="3">The sequence shown here is derived from an EMBL/GenBank/DDBJ whole genome shotgun (WGS) entry which is preliminary data.</text>
</comment>
<evidence type="ECO:0000313" key="3">
    <source>
        <dbReference type="EMBL" id="KAF7291831.1"/>
    </source>
</evidence>
<keyword evidence="1" id="KW-0175">Coiled coil</keyword>
<reference evidence="3" key="1">
    <citation type="submission" date="2020-05" db="EMBL/GenBank/DDBJ databases">
        <title>Mycena genomes resolve the evolution of fungal bioluminescence.</title>
        <authorList>
            <person name="Tsai I.J."/>
        </authorList>
    </citation>
    <scope>NUCLEOTIDE SEQUENCE</scope>
    <source>
        <strain evidence="3">110903Hualien_Pintung</strain>
    </source>
</reference>
<protein>
    <submittedName>
        <fullName evidence="3">Glycosyltransferase family 39 protein</fullName>
    </submittedName>
</protein>
<dbReference type="Proteomes" id="UP000613580">
    <property type="component" value="Unassembled WGS sequence"/>
</dbReference>
<feature type="compositionally biased region" description="Polar residues" evidence="2">
    <location>
        <begin position="194"/>
        <end position="204"/>
    </location>
</feature>
<dbReference type="AlphaFoldDB" id="A0A8H6S324"/>
<organism evidence="3 4">
    <name type="scientific">Mycena chlorophos</name>
    <name type="common">Agaric fungus</name>
    <name type="synonym">Agaricus chlorophos</name>
    <dbReference type="NCBI Taxonomy" id="658473"/>
    <lineage>
        <taxon>Eukaryota</taxon>
        <taxon>Fungi</taxon>
        <taxon>Dikarya</taxon>
        <taxon>Basidiomycota</taxon>
        <taxon>Agaricomycotina</taxon>
        <taxon>Agaricomycetes</taxon>
        <taxon>Agaricomycetidae</taxon>
        <taxon>Agaricales</taxon>
        <taxon>Marasmiineae</taxon>
        <taxon>Mycenaceae</taxon>
        <taxon>Mycena</taxon>
    </lineage>
</organism>
<proteinExistence type="predicted"/>
<dbReference type="OrthoDB" id="2757368at2759"/>